<evidence type="ECO:0000313" key="1">
    <source>
        <dbReference type="EMBL" id="KAF2577636.1"/>
    </source>
</evidence>
<evidence type="ECO:0000313" key="2">
    <source>
        <dbReference type="Proteomes" id="UP000712281"/>
    </source>
</evidence>
<protein>
    <submittedName>
        <fullName evidence="1">Uncharacterized protein</fullName>
    </submittedName>
</protein>
<sequence length="52" mass="5488">MGWEEGVLLHILSSRSSSLLRDATTGLVFLPGVLIMGDEVAGEAVAMKIFVA</sequence>
<organism evidence="1 2">
    <name type="scientific">Brassica cretica</name>
    <name type="common">Mustard</name>
    <dbReference type="NCBI Taxonomy" id="69181"/>
    <lineage>
        <taxon>Eukaryota</taxon>
        <taxon>Viridiplantae</taxon>
        <taxon>Streptophyta</taxon>
        <taxon>Embryophyta</taxon>
        <taxon>Tracheophyta</taxon>
        <taxon>Spermatophyta</taxon>
        <taxon>Magnoliopsida</taxon>
        <taxon>eudicotyledons</taxon>
        <taxon>Gunneridae</taxon>
        <taxon>Pentapetalae</taxon>
        <taxon>rosids</taxon>
        <taxon>malvids</taxon>
        <taxon>Brassicales</taxon>
        <taxon>Brassicaceae</taxon>
        <taxon>Brassiceae</taxon>
        <taxon>Brassica</taxon>
    </lineage>
</organism>
<reference evidence="1" key="1">
    <citation type="submission" date="2019-12" db="EMBL/GenBank/DDBJ databases">
        <title>Genome sequencing and annotation of Brassica cretica.</title>
        <authorList>
            <person name="Studholme D.J."/>
            <person name="Sarris P.F."/>
        </authorList>
    </citation>
    <scope>NUCLEOTIDE SEQUENCE</scope>
    <source>
        <strain evidence="1">PFS-001/15</strain>
        <tissue evidence="1">Leaf</tissue>
    </source>
</reference>
<comment type="caution">
    <text evidence="1">The sequence shown here is derived from an EMBL/GenBank/DDBJ whole genome shotgun (WGS) entry which is preliminary data.</text>
</comment>
<dbReference type="AlphaFoldDB" id="A0A3N6TR36"/>
<name>A0A3N6TR36_BRACR</name>
<gene>
    <name evidence="1" type="ORF">F2Q68_00004642</name>
</gene>
<dbReference type="EMBL" id="QGKW02001660">
    <property type="protein sequence ID" value="KAF2577636.1"/>
    <property type="molecule type" value="Genomic_DNA"/>
</dbReference>
<accession>A0A3N6TR36</accession>
<dbReference type="Proteomes" id="UP000712281">
    <property type="component" value="Unassembled WGS sequence"/>
</dbReference>
<proteinExistence type="predicted"/>